<sequence length="141" mass="16685">MSENIHNLQQLANFYKNASLVNQRIGYSKRQEAEKFAILAIQNPEHRDECLIQEQEYLRRATARETIAERQLEYARICENPVNEYQNIINNLIDLLNRIRICQETQCSNNACQEILNLIETYCLKDSHMYEDYLQCCGHIN</sequence>
<proteinExistence type="predicted"/>
<organism evidence="1 2">
    <name type="scientific">Calothrix parasitica NIES-267</name>
    <dbReference type="NCBI Taxonomy" id="1973488"/>
    <lineage>
        <taxon>Bacteria</taxon>
        <taxon>Bacillati</taxon>
        <taxon>Cyanobacteriota</taxon>
        <taxon>Cyanophyceae</taxon>
        <taxon>Nostocales</taxon>
        <taxon>Calotrichaceae</taxon>
        <taxon>Calothrix</taxon>
    </lineage>
</organism>
<evidence type="ECO:0000313" key="2">
    <source>
        <dbReference type="Proteomes" id="UP000218418"/>
    </source>
</evidence>
<dbReference type="AlphaFoldDB" id="A0A1Z4M373"/>
<geneLocation type="plasmid" evidence="2">
    <name>Plasmid3 dna</name>
</geneLocation>
<protein>
    <submittedName>
        <fullName evidence="1">Uncharacterized protein</fullName>
    </submittedName>
</protein>
<evidence type="ECO:0000313" key="1">
    <source>
        <dbReference type="EMBL" id="BAY87943.1"/>
    </source>
</evidence>
<dbReference type="EMBL" id="AP018230">
    <property type="protein sequence ID" value="BAY87943.1"/>
    <property type="molecule type" value="Genomic_DNA"/>
</dbReference>
<dbReference type="Proteomes" id="UP000218418">
    <property type="component" value="Plasmid plasmid3"/>
</dbReference>
<reference evidence="1 2" key="1">
    <citation type="submission" date="2017-06" db="EMBL/GenBank/DDBJ databases">
        <title>Genome sequencing of cyanobaciteial culture collection at National Institute for Environmental Studies (NIES).</title>
        <authorList>
            <person name="Hirose Y."/>
            <person name="Shimura Y."/>
            <person name="Fujisawa T."/>
            <person name="Nakamura Y."/>
            <person name="Kawachi M."/>
        </authorList>
    </citation>
    <scope>NUCLEOTIDE SEQUENCE [LARGE SCALE GENOMIC DNA]</scope>
    <source>
        <strain evidence="1 2">NIES-267</strain>
        <plasmid evidence="2">Plasmid3 dna</plasmid>
    </source>
</reference>
<gene>
    <name evidence="1" type="ORF">NIES267_74670</name>
</gene>
<accession>A0A1Z4M373</accession>
<name>A0A1Z4M373_9CYAN</name>
<dbReference type="OrthoDB" id="514400at2"/>
<keyword evidence="1" id="KW-0614">Plasmid</keyword>
<keyword evidence="2" id="KW-1185">Reference proteome</keyword>